<dbReference type="InParanoid" id="D2V4J8"/>
<dbReference type="VEuPathDB" id="AmoebaDB:NAEGRDRAFT_63755"/>
<feature type="compositionally biased region" description="Basic and acidic residues" evidence="1">
    <location>
        <begin position="150"/>
        <end position="159"/>
    </location>
</feature>
<dbReference type="SMART" id="SM00239">
    <property type="entry name" value="C2"/>
    <property type="match status" value="1"/>
</dbReference>
<sequence length="671" mass="76230">MQHNTFFYDPQGSGGGNNQPPQQQHAQSFNHHHSHPSHQYNPYDPNNQILSFPPPPNQPWSANQSEINYSSSNSGGGGGAANGNMNDFSGGATTTTGSLFDGVKSFFSGLLTQNDFTQVKHDDNDDDIDSDEESDEDPEQQVKQLYGVNIKKESLEKSKKQSTSSTQLDEQEEDEVPMAISRIVSTNGKGQTLTLNKDFDISKCTKLAVKLRYEKTAVEKEMENERAWSVLRHTRTAQEEDSANNHRMKTKQKFFDNDDYGFYDELAREDSISREVKESAKSHTTKEETIEVDVPYTMYAVAYSSFGAPICYFASDQSNGPRTFHSIASIPKHEKTLKKKGLKLDEISAFESISFLDTRTKDAEEKPTDNTSNDGSGDEQSTTSSKKATVQEEIALLNLKKGKQDKYQTLTDERFHYVIFFVEFTSPEFFLKQQIQKRKGETKIIKRVPFSNKMTLSILDLTYGEDNAKELCRFNTIVNNRKNNFGRQIVGGIHYKPKLGWKFRSSNEFQPLPPKKLIVKLESVEDIPFLSDVYISLWFNDDKCKTKVIKSKNPKFNEIFEYDITGPDANPDVCYAIMFDQIKILLKEKKAFQKEEKRLIGEVILPPLPQIFSGNNYVFAYTLPPLANNTSEKDRVERKKGPILYFSSEYGLQNQGIIGTSRAKIAIFLSW</sequence>
<protein>
    <submittedName>
        <fullName evidence="3">Predicted protein</fullName>
    </submittedName>
</protein>
<evidence type="ECO:0000313" key="4">
    <source>
        <dbReference type="Proteomes" id="UP000006671"/>
    </source>
</evidence>
<organism evidence="4">
    <name type="scientific">Naegleria gruberi</name>
    <name type="common">Amoeba</name>
    <dbReference type="NCBI Taxonomy" id="5762"/>
    <lineage>
        <taxon>Eukaryota</taxon>
        <taxon>Discoba</taxon>
        <taxon>Heterolobosea</taxon>
        <taxon>Tetramitia</taxon>
        <taxon>Eutetramitia</taxon>
        <taxon>Vahlkampfiidae</taxon>
        <taxon>Naegleria</taxon>
    </lineage>
</organism>
<dbReference type="GeneID" id="8849876"/>
<accession>D2V4J8</accession>
<feature type="compositionally biased region" description="Polar residues" evidence="1">
    <location>
        <begin position="85"/>
        <end position="95"/>
    </location>
</feature>
<evidence type="ECO:0000259" key="2">
    <source>
        <dbReference type="PROSITE" id="PS50004"/>
    </source>
</evidence>
<feature type="compositionally biased region" description="Polar residues" evidence="1">
    <location>
        <begin position="59"/>
        <end position="69"/>
    </location>
</feature>
<dbReference type="SUPFAM" id="SSF49562">
    <property type="entry name" value="C2 domain (Calcium/lipid-binding domain, CaLB)"/>
    <property type="match status" value="1"/>
</dbReference>
<keyword evidence="4" id="KW-1185">Reference proteome</keyword>
<dbReference type="InterPro" id="IPR000008">
    <property type="entry name" value="C2_dom"/>
</dbReference>
<dbReference type="RefSeq" id="XP_002681271.1">
    <property type="nucleotide sequence ID" value="XM_002681225.1"/>
</dbReference>
<dbReference type="KEGG" id="ngr:NAEGRDRAFT_63755"/>
<dbReference type="OrthoDB" id="10261880at2759"/>
<dbReference type="InterPro" id="IPR035892">
    <property type="entry name" value="C2_domain_sf"/>
</dbReference>
<feature type="region of interest" description="Disordered" evidence="1">
    <location>
        <begin position="117"/>
        <end position="177"/>
    </location>
</feature>
<feature type="compositionally biased region" description="Acidic residues" evidence="1">
    <location>
        <begin position="124"/>
        <end position="139"/>
    </location>
</feature>
<dbReference type="Pfam" id="PF00168">
    <property type="entry name" value="C2"/>
    <property type="match status" value="1"/>
</dbReference>
<evidence type="ECO:0000256" key="1">
    <source>
        <dbReference type="SAM" id="MobiDB-lite"/>
    </source>
</evidence>
<dbReference type="AlphaFoldDB" id="D2V4J8"/>
<dbReference type="OMA" id="FHYVIFF"/>
<feature type="domain" description="C2" evidence="2">
    <location>
        <begin position="498"/>
        <end position="621"/>
    </location>
</feature>
<evidence type="ECO:0000313" key="3">
    <source>
        <dbReference type="EMBL" id="EFC48527.1"/>
    </source>
</evidence>
<feature type="region of interest" description="Disordered" evidence="1">
    <location>
        <begin position="360"/>
        <end position="387"/>
    </location>
</feature>
<feature type="region of interest" description="Disordered" evidence="1">
    <location>
        <begin position="1"/>
        <end position="95"/>
    </location>
</feature>
<proteinExistence type="predicted"/>
<dbReference type="EMBL" id="GG738851">
    <property type="protein sequence ID" value="EFC48527.1"/>
    <property type="molecule type" value="Genomic_DNA"/>
</dbReference>
<feature type="compositionally biased region" description="Polar residues" evidence="1">
    <location>
        <begin position="369"/>
        <end position="387"/>
    </location>
</feature>
<gene>
    <name evidence="3" type="ORF">NAEGRDRAFT_63755</name>
</gene>
<dbReference type="Gene3D" id="2.60.40.150">
    <property type="entry name" value="C2 domain"/>
    <property type="match status" value="1"/>
</dbReference>
<reference evidence="3 4" key="1">
    <citation type="journal article" date="2010" name="Cell">
        <title>The genome of Naegleria gruberi illuminates early eukaryotic versatility.</title>
        <authorList>
            <person name="Fritz-Laylin L.K."/>
            <person name="Prochnik S.E."/>
            <person name="Ginger M.L."/>
            <person name="Dacks J.B."/>
            <person name="Carpenter M.L."/>
            <person name="Field M.C."/>
            <person name="Kuo A."/>
            <person name="Paredez A."/>
            <person name="Chapman J."/>
            <person name="Pham J."/>
            <person name="Shu S."/>
            <person name="Neupane R."/>
            <person name="Cipriano M."/>
            <person name="Mancuso J."/>
            <person name="Tu H."/>
            <person name="Salamov A."/>
            <person name="Lindquist E."/>
            <person name="Shapiro H."/>
            <person name="Lucas S."/>
            <person name="Grigoriev I.V."/>
            <person name="Cande W.Z."/>
            <person name="Fulton C."/>
            <person name="Rokhsar D.S."/>
            <person name="Dawson S.C."/>
        </authorList>
    </citation>
    <scope>NUCLEOTIDE SEQUENCE [LARGE SCALE GENOMIC DNA]</scope>
    <source>
        <strain evidence="3 4">NEG-M</strain>
    </source>
</reference>
<dbReference type="PROSITE" id="PS50004">
    <property type="entry name" value="C2"/>
    <property type="match status" value="1"/>
</dbReference>
<name>D2V4J8_NAEGR</name>
<dbReference type="Proteomes" id="UP000006671">
    <property type="component" value="Unassembled WGS sequence"/>
</dbReference>
<feature type="compositionally biased region" description="Polar residues" evidence="1">
    <location>
        <begin position="37"/>
        <end position="50"/>
    </location>
</feature>